<comment type="function">
    <text evidence="2">Antitoxin component of a type II toxin-antitoxin (TA) system.</text>
</comment>
<dbReference type="STRING" id="45056.Lade_1348"/>
<gene>
    <name evidence="3" type="ORF">Lade_1348</name>
    <name evidence="4" type="ORF">NCTC12735_01669</name>
</gene>
<sequence>MQFINIYDAKTHLSQYLEKIASDEEEIIICKHGKPIAKLVKYETPKKRQLGLGKGQITIAEDFESLPDEFMDYFS</sequence>
<dbReference type="SUPFAM" id="SSF143120">
    <property type="entry name" value="YefM-like"/>
    <property type="match status" value="1"/>
</dbReference>
<reference evidence="4 6" key="2">
    <citation type="submission" date="2018-12" db="EMBL/GenBank/DDBJ databases">
        <authorList>
            <consortium name="Pathogen Informatics"/>
        </authorList>
    </citation>
    <scope>NUCLEOTIDE SEQUENCE [LARGE SCALE GENOMIC DNA]</scope>
    <source>
        <strain evidence="4 6">NCTC12735</strain>
        <plasmid evidence="6">24</plasmid>
    </source>
</reference>
<dbReference type="KEGG" id="ladl:NCTC12735_01669"/>
<dbReference type="PATRIC" id="fig|45056.6.peg.1394"/>
<dbReference type="NCBIfam" id="TIGR01552">
    <property type="entry name" value="phd_fam"/>
    <property type="match status" value="1"/>
</dbReference>
<dbReference type="Proteomes" id="UP000054859">
    <property type="component" value="Unassembled WGS sequence"/>
</dbReference>
<proteinExistence type="inferred from homology"/>
<dbReference type="Gene3D" id="3.40.1620.10">
    <property type="entry name" value="YefM-like domain"/>
    <property type="match status" value="1"/>
</dbReference>
<dbReference type="EMBL" id="LR134433">
    <property type="protein sequence ID" value="VEH86023.1"/>
    <property type="molecule type" value="Genomic_DNA"/>
</dbReference>
<evidence type="ECO:0000256" key="1">
    <source>
        <dbReference type="ARBA" id="ARBA00009981"/>
    </source>
</evidence>
<reference evidence="3 5" key="1">
    <citation type="submission" date="2015-11" db="EMBL/GenBank/DDBJ databases">
        <title>Identification of large and diverse effector repertoires of 38 Legionella species.</title>
        <authorList>
            <person name="Burstein D."/>
            <person name="Amaro F."/>
            <person name="Zusman T."/>
            <person name="Lifshitz Z."/>
            <person name="Cohen O."/>
            <person name="Gilbert J.A."/>
            <person name="Pupko T."/>
            <person name="Shuman H.A."/>
            <person name="Segal G."/>
        </authorList>
    </citation>
    <scope>NUCLEOTIDE SEQUENCE [LARGE SCALE GENOMIC DNA]</scope>
    <source>
        <strain evidence="3 5">1762-AUS-E</strain>
    </source>
</reference>
<dbReference type="Proteomes" id="UP000281170">
    <property type="component" value="Plasmid 24"/>
</dbReference>
<dbReference type="AlphaFoldDB" id="A0A0W0R2U8"/>
<geneLocation type="plasmid" evidence="4 6">
    <name>24</name>
</geneLocation>
<comment type="similarity">
    <text evidence="1 2">Belongs to the phD/YefM antitoxin family.</text>
</comment>
<dbReference type="RefSeq" id="WP_058462434.1">
    <property type="nucleotide sequence ID" value="NZ_CAAAHS010000016.1"/>
</dbReference>
<dbReference type="InterPro" id="IPR036165">
    <property type="entry name" value="YefM-like_sf"/>
</dbReference>
<evidence type="ECO:0000313" key="4">
    <source>
        <dbReference type="EMBL" id="VEH86023.1"/>
    </source>
</evidence>
<protein>
    <recommendedName>
        <fullName evidence="2">Antitoxin</fullName>
    </recommendedName>
</protein>
<dbReference type="Pfam" id="PF02604">
    <property type="entry name" value="PhdYeFM_antitox"/>
    <property type="match status" value="1"/>
</dbReference>
<dbReference type="EMBL" id="LNKA01000002">
    <property type="protein sequence ID" value="KTC65326.1"/>
    <property type="molecule type" value="Genomic_DNA"/>
</dbReference>
<accession>A0A0W0R2U8</accession>
<dbReference type="InterPro" id="IPR006442">
    <property type="entry name" value="Antitoxin_Phd/YefM"/>
</dbReference>
<keyword evidence="4" id="KW-0614">Plasmid</keyword>
<evidence type="ECO:0000313" key="5">
    <source>
        <dbReference type="Proteomes" id="UP000054859"/>
    </source>
</evidence>
<organism evidence="3 5">
    <name type="scientific">Legionella adelaidensis</name>
    <dbReference type="NCBI Taxonomy" id="45056"/>
    <lineage>
        <taxon>Bacteria</taxon>
        <taxon>Pseudomonadati</taxon>
        <taxon>Pseudomonadota</taxon>
        <taxon>Gammaproteobacteria</taxon>
        <taxon>Legionellales</taxon>
        <taxon>Legionellaceae</taxon>
        <taxon>Legionella</taxon>
    </lineage>
</organism>
<dbReference type="PANTHER" id="PTHR35377">
    <property type="entry name" value="ANTITOXIN VAPB49-RELATED-RELATED"/>
    <property type="match status" value="1"/>
</dbReference>
<dbReference type="InterPro" id="IPR051416">
    <property type="entry name" value="phD-YefM_TA_antitoxins"/>
</dbReference>
<dbReference type="OrthoDB" id="9800503at2"/>
<evidence type="ECO:0000313" key="3">
    <source>
        <dbReference type="EMBL" id="KTC65326.1"/>
    </source>
</evidence>
<evidence type="ECO:0000256" key="2">
    <source>
        <dbReference type="RuleBase" id="RU362080"/>
    </source>
</evidence>
<evidence type="ECO:0000313" key="6">
    <source>
        <dbReference type="Proteomes" id="UP000281170"/>
    </source>
</evidence>
<name>A0A0W0R2U8_9GAMM</name>
<keyword evidence="5" id="KW-1185">Reference proteome</keyword>